<dbReference type="AlphaFoldDB" id="A0A2C3NPB9"/>
<accession>A0A2C3NPB9</accession>
<name>A0A2C3NPB9_9BACI</name>
<comment type="caution">
    <text evidence="1">The sequence shown here is derived from an EMBL/GenBank/DDBJ whole genome shotgun (WGS) entry which is preliminary data.</text>
</comment>
<evidence type="ECO:0000313" key="1">
    <source>
        <dbReference type="EMBL" id="PFZ22355.1"/>
    </source>
</evidence>
<evidence type="ECO:0000313" key="2">
    <source>
        <dbReference type="Proteomes" id="UP000223311"/>
    </source>
</evidence>
<reference evidence="1 2" key="1">
    <citation type="submission" date="2017-09" db="EMBL/GenBank/DDBJ databases">
        <title>Large-scale bioinformatics analysis of Bacillus genomes uncovers conserved roles of natural products in bacterial physiology.</title>
        <authorList>
            <consortium name="Agbiome Team Llc"/>
            <person name="Bleich R.M."/>
            <person name="Grubbs K.J."/>
            <person name="Santa Maria K.C."/>
            <person name="Allen S.E."/>
            <person name="Farag S."/>
            <person name="Shank E.A."/>
            <person name="Bowers A."/>
        </authorList>
    </citation>
    <scope>NUCLEOTIDE SEQUENCE [LARGE SCALE GENOMIC DNA]</scope>
    <source>
        <strain evidence="1 2">AFS080080</strain>
    </source>
</reference>
<dbReference type="EMBL" id="NVGE01000056">
    <property type="protein sequence ID" value="PFZ22355.1"/>
    <property type="molecule type" value="Genomic_DNA"/>
</dbReference>
<dbReference type="Proteomes" id="UP000223311">
    <property type="component" value="Unassembled WGS sequence"/>
</dbReference>
<proteinExistence type="predicted"/>
<protein>
    <submittedName>
        <fullName evidence="1">Uncharacterized protein</fullName>
    </submittedName>
</protein>
<gene>
    <name evidence="1" type="ORF">COL66_26535</name>
</gene>
<sequence>MIGDEQIDARGLYNIKSYARFAEIYWLFSDFERWLELHRVNEGLSVINRMKHLNSIQIASCEHLFD</sequence>
<organism evidence="1 2">
    <name type="scientific">Bacillus wiedmannii</name>
    <dbReference type="NCBI Taxonomy" id="1890302"/>
    <lineage>
        <taxon>Bacteria</taxon>
        <taxon>Bacillati</taxon>
        <taxon>Bacillota</taxon>
        <taxon>Bacilli</taxon>
        <taxon>Bacillales</taxon>
        <taxon>Bacillaceae</taxon>
        <taxon>Bacillus</taxon>
        <taxon>Bacillus cereus group</taxon>
    </lineage>
</organism>